<evidence type="ECO:0000259" key="14">
    <source>
        <dbReference type="PROSITE" id="PS50918"/>
    </source>
</evidence>
<keyword evidence="9" id="KW-0539">Nucleus</keyword>
<dbReference type="Gene3D" id="3.90.228.10">
    <property type="match status" value="1"/>
</dbReference>
<feature type="compositionally biased region" description="Low complexity" evidence="12">
    <location>
        <begin position="110"/>
        <end position="124"/>
    </location>
</feature>
<accession>A0A6P4ZG64</accession>
<dbReference type="RefSeq" id="XP_019640190.1">
    <property type="nucleotide sequence ID" value="XM_019784631.1"/>
</dbReference>
<dbReference type="CDD" id="cd01439">
    <property type="entry name" value="TCCD_inducible_PARP_like"/>
    <property type="match status" value="1"/>
</dbReference>
<evidence type="ECO:0000256" key="6">
    <source>
        <dbReference type="ARBA" id="ARBA00022737"/>
    </source>
</evidence>
<feature type="compositionally biased region" description="Gly residues" evidence="12">
    <location>
        <begin position="52"/>
        <end position="62"/>
    </location>
</feature>
<feature type="region of interest" description="Disordered" evidence="12">
    <location>
        <begin position="1"/>
        <end position="90"/>
    </location>
</feature>
<evidence type="ECO:0000313" key="16">
    <source>
        <dbReference type="Proteomes" id="UP000515135"/>
    </source>
</evidence>
<keyword evidence="5 11" id="KW-0479">Metal-binding</keyword>
<sequence>MKPATNGQDGSPNGGGARGAFSCSPRGRGGNRGRGGRGRGFRGPSPSPDPAGRGGRGGARGGRGMDRGRGRGGFYSPQQVPPPASGPMVANEAKFSMNDVMQLMQAMHMGAAPQMPQAQPEAAMVHPQAPPPSGGARSRPRSRQRTAHNDNPPPVPAKLPQACTWYNNRQRGCTKGDACTFLHVCGRYLVGGCIFDKGQCEFSHNILTQQNKGILQKFGIPCNSEKAVIDIFKRDFVNKRKAEQGDKVPEKLDEICIFNIRQRCSYKTLCERWHCRMPYQWQYRAPAADRWRHFGHDLNVMVEEAYCKVTEDSYSPVRLDGKTCAVNFTDMKAVATDGSTGDTRQEFEVRRLSTSSSVKSAPGHLFVTEWLWYWHDVDGTWVEYGQMNKSGEVRGTSSLTSRDIEDRYQDQRDADVTFSTSHHQYVLRLRDMCQENTRVGTRRDVRRRPKFVSEEDVKNPPKPKPASRAKSARSASAWDESAPAHWSPMSDDDEFVKVDVVGTSAEYRNVKTLFEQGGMAGTAIAGVKRVQNAFLWSAYNRKKAQLKKQNGGKDAEERLLFHGTQDAVVDAICQQNFDWRLSGSRVGQLYGQGTYFSASAQYSHSYAQQASNGRRYMFVVRVLVGAYTQGDAGIRRPPPVNPGEPYGRMYDSCVNDTANPNIFVIFDNAQCYPEHIIEY</sequence>
<protein>
    <submittedName>
        <fullName evidence="17">Poly [ADP-ribose] polymerase 12-like</fullName>
    </submittedName>
</protein>
<feature type="domain" description="WWE" evidence="14">
    <location>
        <begin position="357"/>
        <end position="447"/>
    </location>
</feature>
<evidence type="ECO:0000256" key="7">
    <source>
        <dbReference type="ARBA" id="ARBA00022771"/>
    </source>
</evidence>
<keyword evidence="8 11" id="KW-0862">Zinc</keyword>
<dbReference type="InterPro" id="IPR037197">
    <property type="entry name" value="WWE_dom_sf"/>
</dbReference>
<name>A0A6P4ZG64_BRABE</name>
<evidence type="ECO:0000256" key="9">
    <source>
        <dbReference type="ARBA" id="ARBA00023242"/>
    </source>
</evidence>
<proteinExistence type="inferred from homology"/>
<feature type="region of interest" description="Disordered" evidence="12">
    <location>
        <begin position="110"/>
        <end position="158"/>
    </location>
</feature>
<feature type="compositionally biased region" description="Basic residues" evidence="12">
    <location>
        <begin position="29"/>
        <end position="40"/>
    </location>
</feature>
<comment type="subcellular location">
    <subcellularLocation>
        <location evidence="2">Cytoplasm</location>
    </subcellularLocation>
    <subcellularLocation>
        <location evidence="1">Nucleus</location>
    </subcellularLocation>
</comment>
<dbReference type="GO" id="GO:0003950">
    <property type="term" value="F:NAD+ poly-ADP-ribosyltransferase activity"/>
    <property type="evidence" value="ECO:0007669"/>
    <property type="project" value="InterPro"/>
</dbReference>
<evidence type="ECO:0000256" key="4">
    <source>
        <dbReference type="ARBA" id="ARBA00022553"/>
    </source>
</evidence>
<dbReference type="PROSITE" id="PS50918">
    <property type="entry name" value="WWE"/>
    <property type="match status" value="2"/>
</dbReference>
<dbReference type="InterPro" id="IPR051712">
    <property type="entry name" value="ARTD-AVP"/>
</dbReference>
<dbReference type="GO" id="GO:1990404">
    <property type="term" value="F:NAD+-protein mono-ADP-ribosyltransferase activity"/>
    <property type="evidence" value="ECO:0007669"/>
    <property type="project" value="TreeGrafter"/>
</dbReference>
<dbReference type="PROSITE" id="PS50103">
    <property type="entry name" value="ZF_C3H1"/>
    <property type="match status" value="1"/>
</dbReference>
<evidence type="ECO:0000256" key="10">
    <source>
        <dbReference type="ARBA" id="ARBA00024347"/>
    </source>
</evidence>
<dbReference type="Gene3D" id="3.30.720.50">
    <property type="match status" value="2"/>
</dbReference>
<organism evidence="16 17">
    <name type="scientific">Branchiostoma belcheri</name>
    <name type="common">Amphioxus</name>
    <dbReference type="NCBI Taxonomy" id="7741"/>
    <lineage>
        <taxon>Eukaryota</taxon>
        <taxon>Metazoa</taxon>
        <taxon>Chordata</taxon>
        <taxon>Cephalochordata</taxon>
        <taxon>Leptocardii</taxon>
        <taxon>Amphioxiformes</taxon>
        <taxon>Branchiostomatidae</taxon>
        <taxon>Branchiostoma</taxon>
    </lineage>
</organism>
<dbReference type="Pfam" id="PF00644">
    <property type="entry name" value="PARP"/>
    <property type="match status" value="1"/>
</dbReference>
<evidence type="ECO:0000313" key="17">
    <source>
        <dbReference type="RefSeq" id="XP_019640190.1"/>
    </source>
</evidence>
<dbReference type="Proteomes" id="UP000515135">
    <property type="component" value="Unplaced"/>
</dbReference>
<evidence type="ECO:0000256" key="1">
    <source>
        <dbReference type="ARBA" id="ARBA00004123"/>
    </source>
</evidence>
<evidence type="ECO:0000256" key="5">
    <source>
        <dbReference type="ARBA" id="ARBA00022723"/>
    </source>
</evidence>
<reference evidence="17" key="1">
    <citation type="submission" date="2025-08" db="UniProtKB">
        <authorList>
            <consortium name="RefSeq"/>
        </authorList>
    </citation>
    <scope>IDENTIFICATION</scope>
    <source>
        <tissue evidence="17">Gonad</tissue>
    </source>
</reference>
<feature type="domain" description="WWE" evidence="14">
    <location>
        <begin position="265"/>
        <end position="351"/>
    </location>
</feature>
<dbReference type="GO" id="GO:0008270">
    <property type="term" value="F:zinc ion binding"/>
    <property type="evidence" value="ECO:0007669"/>
    <property type="project" value="UniProtKB-KW"/>
</dbReference>
<dbReference type="Pfam" id="PF02825">
    <property type="entry name" value="WWE"/>
    <property type="match status" value="2"/>
</dbReference>
<evidence type="ECO:0000259" key="15">
    <source>
        <dbReference type="PROSITE" id="PS51059"/>
    </source>
</evidence>
<evidence type="ECO:0000256" key="8">
    <source>
        <dbReference type="ARBA" id="ARBA00022833"/>
    </source>
</evidence>
<dbReference type="PANTHER" id="PTHR45740">
    <property type="entry name" value="POLY [ADP-RIBOSE] POLYMERASE"/>
    <property type="match status" value="1"/>
</dbReference>
<dbReference type="OrthoDB" id="6133115at2759"/>
<dbReference type="GeneID" id="109481998"/>
<evidence type="ECO:0000256" key="11">
    <source>
        <dbReference type="PROSITE-ProRule" id="PRU00723"/>
    </source>
</evidence>
<evidence type="ECO:0000259" key="13">
    <source>
        <dbReference type="PROSITE" id="PS50103"/>
    </source>
</evidence>
<dbReference type="PROSITE" id="PS51059">
    <property type="entry name" value="PARP_CATALYTIC"/>
    <property type="match status" value="1"/>
</dbReference>
<gene>
    <name evidence="17" type="primary">LOC109481998</name>
</gene>
<dbReference type="InterPro" id="IPR012317">
    <property type="entry name" value="Poly(ADP-ribose)pol_cat_dom"/>
</dbReference>
<dbReference type="KEGG" id="bbel:109481998"/>
<keyword evidence="6" id="KW-0677">Repeat</keyword>
<keyword evidence="4" id="KW-0597">Phosphoprotein</keyword>
<comment type="similarity">
    <text evidence="10">Belongs to the ARTD/PARP family.</text>
</comment>
<dbReference type="InterPro" id="IPR004170">
    <property type="entry name" value="WWE_dom"/>
</dbReference>
<evidence type="ECO:0000256" key="3">
    <source>
        <dbReference type="ARBA" id="ARBA00022490"/>
    </source>
</evidence>
<dbReference type="Pfam" id="PF25261">
    <property type="entry name" value="zf-CCCH_PARP12"/>
    <property type="match status" value="1"/>
</dbReference>
<keyword evidence="3" id="KW-0963">Cytoplasm</keyword>
<dbReference type="AlphaFoldDB" id="A0A6P4ZG64"/>
<dbReference type="PANTHER" id="PTHR45740:SF2">
    <property type="entry name" value="POLY [ADP-RIBOSE] POLYMERASE"/>
    <property type="match status" value="1"/>
</dbReference>
<feature type="region of interest" description="Disordered" evidence="12">
    <location>
        <begin position="438"/>
        <end position="489"/>
    </location>
</feature>
<dbReference type="InterPro" id="IPR057602">
    <property type="entry name" value="Zfn-CCCH_PARP12"/>
</dbReference>
<dbReference type="SUPFAM" id="SSF56399">
    <property type="entry name" value="ADP-ribosylation"/>
    <property type="match status" value="1"/>
</dbReference>
<dbReference type="GO" id="GO:0005634">
    <property type="term" value="C:nucleus"/>
    <property type="evidence" value="ECO:0007669"/>
    <property type="project" value="UniProtKB-SubCell"/>
</dbReference>
<dbReference type="InterPro" id="IPR000571">
    <property type="entry name" value="Znf_CCCH"/>
</dbReference>
<dbReference type="GO" id="GO:0005737">
    <property type="term" value="C:cytoplasm"/>
    <property type="evidence" value="ECO:0007669"/>
    <property type="project" value="UniProtKB-SubCell"/>
</dbReference>
<dbReference type="SUPFAM" id="SSF117839">
    <property type="entry name" value="WWE domain"/>
    <property type="match status" value="2"/>
</dbReference>
<feature type="domain" description="C3H1-type" evidence="13">
    <location>
        <begin position="157"/>
        <end position="186"/>
    </location>
</feature>
<evidence type="ECO:0000256" key="12">
    <source>
        <dbReference type="SAM" id="MobiDB-lite"/>
    </source>
</evidence>
<feature type="domain" description="PARP catalytic" evidence="15">
    <location>
        <begin position="482"/>
        <end position="679"/>
    </location>
</feature>
<evidence type="ECO:0000256" key="2">
    <source>
        <dbReference type="ARBA" id="ARBA00004496"/>
    </source>
</evidence>
<keyword evidence="16" id="KW-1185">Reference proteome</keyword>
<keyword evidence="7 11" id="KW-0863">Zinc-finger</keyword>
<feature type="compositionally biased region" description="Polar residues" evidence="12">
    <location>
        <begin position="1"/>
        <end position="11"/>
    </location>
</feature>
<feature type="zinc finger region" description="C3H1-type" evidence="11">
    <location>
        <begin position="157"/>
        <end position="186"/>
    </location>
</feature>